<dbReference type="Proteomes" id="UP000007832">
    <property type="component" value="Unassembled WGS sequence"/>
</dbReference>
<reference evidence="1 2" key="1">
    <citation type="submission" date="2011-07" db="EMBL/GenBank/DDBJ databases">
        <title>Genome Sequence of Propionibacterium acnes SK182B-JCVI.</title>
        <authorList>
            <person name="Durkin A.S."/>
            <person name="Madupu R."/>
            <person name="Hostetler J."/>
            <person name="Radune D."/>
            <person name="Torralba M."/>
            <person name="Methe B."/>
            <person name="Sutton G."/>
            <person name="Strausberg R.L."/>
            <person name="Nelson K.E."/>
        </authorList>
    </citation>
    <scope>NUCLEOTIDE SEQUENCE [LARGE SCALE GENOMIC DNA]</scope>
    <source>
        <strain evidence="1 2">SK182B-JCVI</strain>
    </source>
</reference>
<protein>
    <submittedName>
        <fullName evidence="1">Conserved domain protein</fullName>
    </submittedName>
</protein>
<accession>F9NSN0</accession>
<name>F9NSN0_9ACTN</name>
<sequence>MSSTLSTVVITGLKARRGVTGLVIAARYSTAL</sequence>
<evidence type="ECO:0000313" key="2">
    <source>
        <dbReference type="Proteomes" id="UP000007832"/>
    </source>
</evidence>
<comment type="caution">
    <text evidence="1">The sequence shown here is derived from an EMBL/GenBank/DDBJ whole genome shotgun (WGS) entry which is preliminary data.</text>
</comment>
<proteinExistence type="predicted"/>
<gene>
    <name evidence="1" type="ORF">HMPREF1162_0042</name>
</gene>
<organism evidence="1 2">
    <name type="scientific">[Propionibacterium] namnetense SK182B-JCVI</name>
    <dbReference type="NCBI Taxonomy" id="1051006"/>
    <lineage>
        <taxon>Bacteria</taxon>
        <taxon>Bacillati</taxon>
        <taxon>Actinomycetota</taxon>
        <taxon>Actinomycetes</taxon>
        <taxon>Propionibacteriales</taxon>
        <taxon>Propionibacteriaceae</taxon>
        <taxon>Cutibacterium</taxon>
    </lineage>
</organism>
<evidence type="ECO:0000313" key="1">
    <source>
        <dbReference type="EMBL" id="EGR97739.1"/>
    </source>
</evidence>
<dbReference type="AlphaFoldDB" id="F9NSN0"/>
<dbReference type="EMBL" id="AFUN01000007">
    <property type="protein sequence ID" value="EGR97739.1"/>
    <property type="molecule type" value="Genomic_DNA"/>
</dbReference>
<dbReference type="PATRIC" id="fig|1051006.4.peg.171"/>